<gene>
    <name evidence="1" type="ORF">NYM_LOCUS6728</name>
</gene>
<protein>
    <submittedName>
        <fullName evidence="1">Uncharacterized protein</fullName>
    </submittedName>
</protein>
<dbReference type="Gramene" id="NC11G0122340.1">
    <property type="protein sequence ID" value="NC11G0122340.1:cds"/>
    <property type="gene ID" value="NC11G0122340"/>
</dbReference>
<dbReference type="EMBL" id="LR721776">
    <property type="protein sequence ID" value="VVV66334.1"/>
    <property type="molecule type" value="Genomic_DNA"/>
</dbReference>
<name>A0A5K0XLF1_9MAGN</name>
<organism evidence="1">
    <name type="scientific">Nymphaea colorata</name>
    <name type="common">pocket water lily</name>
    <dbReference type="NCBI Taxonomy" id="210225"/>
    <lineage>
        <taxon>Eukaryota</taxon>
        <taxon>Viridiplantae</taxon>
        <taxon>Streptophyta</taxon>
        <taxon>Embryophyta</taxon>
        <taxon>Tracheophyta</taxon>
        <taxon>Spermatophyta</taxon>
        <taxon>Magnoliopsida</taxon>
        <taxon>Nymphaeales</taxon>
        <taxon>Nymphaeaceae</taxon>
        <taxon>Nymphaea</taxon>
    </lineage>
</organism>
<proteinExistence type="predicted"/>
<sequence length="83" mass="8901">MGFLPAIIFFSGTFTDFSIRSAVGTMGKVGANPATKVRICGIGHLGLTLSEILHMGATKTAPFHDWGSLKWIKRQIAPPMDSP</sequence>
<evidence type="ECO:0000313" key="1">
    <source>
        <dbReference type="EMBL" id="VVV66334.1"/>
    </source>
</evidence>
<reference evidence="1" key="1">
    <citation type="submission" date="2019-09" db="EMBL/GenBank/DDBJ databases">
        <authorList>
            <person name="Zhang L."/>
        </authorList>
    </citation>
    <scope>NUCLEOTIDE SEQUENCE</scope>
</reference>
<accession>A0A5K0XLF1</accession>
<dbReference type="AlphaFoldDB" id="A0A5K0XLF1"/>